<feature type="transmembrane region" description="Helical" evidence="5">
    <location>
        <begin position="342"/>
        <end position="366"/>
    </location>
</feature>
<dbReference type="WBParaSite" id="TCNE_0001168801-mRNA-1">
    <property type="protein sequence ID" value="TCNE_0001168801-mRNA-1"/>
    <property type="gene ID" value="TCNE_0001168801"/>
</dbReference>
<dbReference type="AlphaFoldDB" id="A0A183UT68"/>
<accession>A0A183UT68</accession>
<dbReference type="InterPro" id="IPR005828">
    <property type="entry name" value="MFS_sugar_transport-like"/>
</dbReference>
<comment type="subcellular location">
    <subcellularLocation>
        <location evidence="1">Membrane</location>
    </subcellularLocation>
</comment>
<dbReference type="GO" id="GO:0015149">
    <property type="term" value="F:hexose transmembrane transporter activity"/>
    <property type="evidence" value="ECO:0007669"/>
    <property type="project" value="TreeGrafter"/>
</dbReference>
<feature type="transmembrane region" description="Helical" evidence="5">
    <location>
        <begin position="289"/>
        <end position="310"/>
    </location>
</feature>
<keyword evidence="2 5" id="KW-0812">Transmembrane</keyword>
<feature type="transmembrane region" description="Helical" evidence="5">
    <location>
        <begin position="69"/>
        <end position="91"/>
    </location>
</feature>
<evidence type="ECO:0000256" key="2">
    <source>
        <dbReference type="ARBA" id="ARBA00022692"/>
    </source>
</evidence>
<sequence length="472" mass="51035">MALRLIRLAVGYAKMVAFIIFRLRLVKSKMLTYVNTAVRTFFVLANRAYTITHNCTLCVLPYDQWTIQWSVIIASFYPGTIVGFLAVPILATRLGVRRSLMVTCIPAILGCLVQVTAPIAANTGSLLFDTVMCLGRLLQASQSLSTLIGFIVGSEHLIGMGDHRFEWMQLIAIIPAVLFLVMLIFLPETPRHCFLRMQDYVSAGKAVTFYHGHRDVSAARRELLLETGGSRYGHEQWNATVIKGFILGCVAAISSAFTADDLIDTFSTFIIHHTGGDTADVETDLKSELLTISLGVILFVSSIFGSLLIYKYGRRPLLIAGLVGTSLSNSIVALSTLLKSPILTAVAFALTKCFIGLGAGAPAWFLTSELVPPGLTSICQATSTGLLLVATGIIMLTYLKLEIALSAASILVVASGPALISAALLFVFLPETRNKPYMLVSAELDNHLFSGLHASLLFGSKKTDYGSLNSDN</sequence>
<feature type="transmembrane region" description="Helical" evidence="5">
    <location>
        <begin position="167"/>
        <end position="186"/>
    </location>
</feature>
<proteinExistence type="predicted"/>
<gene>
    <name evidence="6" type="ORF">TCNE_LOCUS11688</name>
</gene>
<dbReference type="Pfam" id="PF00083">
    <property type="entry name" value="Sugar_tr"/>
    <property type="match status" value="2"/>
</dbReference>
<evidence type="ECO:0000256" key="5">
    <source>
        <dbReference type="SAM" id="Phobius"/>
    </source>
</evidence>
<protein>
    <submittedName>
        <fullName evidence="8">MFS domain-containing protein</fullName>
    </submittedName>
</protein>
<name>A0A183UT68_TOXCA</name>
<feature type="transmembrane region" description="Helical" evidence="5">
    <location>
        <begin position="6"/>
        <end position="23"/>
    </location>
</feature>
<feature type="transmembrane region" description="Helical" evidence="5">
    <location>
        <begin position="405"/>
        <end position="429"/>
    </location>
</feature>
<dbReference type="PANTHER" id="PTHR23503">
    <property type="entry name" value="SOLUTE CARRIER FAMILY 2"/>
    <property type="match status" value="1"/>
</dbReference>
<dbReference type="SUPFAM" id="SSF103473">
    <property type="entry name" value="MFS general substrate transporter"/>
    <property type="match status" value="1"/>
</dbReference>
<dbReference type="Proteomes" id="UP000050794">
    <property type="component" value="Unassembled WGS sequence"/>
</dbReference>
<reference evidence="8" key="1">
    <citation type="submission" date="2016-06" db="UniProtKB">
        <authorList>
            <consortium name="WormBaseParasite"/>
        </authorList>
    </citation>
    <scope>IDENTIFICATION</scope>
</reference>
<dbReference type="Gene3D" id="1.20.1250.20">
    <property type="entry name" value="MFS general substrate transporter like domains"/>
    <property type="match status" value="1"/>
</dbReference>
<evidence type="ECO:0000313" key="6">
    <source>
        <dbReference type="EMBL" id="VDM43009.1"/>
    </source>
</evidence>
<evidence type="ECO:0000313" key="7">
    <source>
        <dbReference type="Proteomes" id="UP000050794"/>
    </source>
</evidence>
<keyword evidence="4 5" id="KW-0472">Membrane</keyword>
<organism evidence="7 8">
    <name type="scientific">Toxocara canis</name>
    <name type="common">Canine roundworm</name>
    <dbReference type="NCBI Taxonomy" id="6265"/>
    <lineage>
        <taxon>Eukaryota</taxon>
        <taxon>Metazoa</taxon>
        <taxon>Ecdysozoa</taxon>
        <taxon>Nematoda</taxon>
        <taxon>Chromadorea</taxon>
        <taxon>Rhabditida</taxon>
        <taxon>Spirurina</taxon>
        <taxon>Ascaridomorpha</taxon>
        <taxon>Ascaridoidea</taxon>
        <taxon>Toxocaridae</taxon>
        <taxon>Toxocara</taxon>
    </lineage>
</organism>
<feature type="transmembrane region" description="Helical" evidence="5">
    <location>
        <begin position="240"/>
        <end position="259"/>
    </location>
</feature>
<evidence type="ECO:0000256" key="3">
    <source>
        <dbReference type="ARBA" id="ARBA00022989"/>
    </source>
</evidence>
<dbReference type="PANTHER" id="PTHR23503:SF11">
    <property type="entry name" value="MAJOR FACILITATOR SUPERFAMILY (MFS) PROFILE DOMAIN-CONTAINING PROTEIN"/>
    <property type="match status" value="1"/>
</dbReference>
<evidence type="ECO:0000256" key="4">
    <source>
        <dbReference type="ARBA" id="ARBA00023136"/>
    </source>
</evidence>
<evidence type="ECO:0000256" key="1">
    <source>
        <dbReference type="ARBA" id="ARBA00004370"/>
    </source>
</evidence>
<feature type="transmembrane region" description="Helical" evidence="5">
    <location>
        <begin position="100"/>
        <end position="121"/>
    </location>
</feature>
<feature type="transmembrane region" description="Helical" evidence="5">
    <location>
        <begin position="378"/>
        <end position="399"/>
    </location>
</feature>
<dbReference type="EMBL" id="UYWY01020950">
    <property type="protein sequence ID" value="VDM43009.1"/>
    <property type="molecule type" value="Genomic_DNA"/>
</dbReference>
<dbReference type="InterPro" id="IPR045263">
    <property type="entry name" value="GLUT"/>
</dbReference>
<feature type="transmembrane region" description="Helical" evidence="5">
    <location>
        <begin position="317"/>
        <end position="336"/>
    </location>
</feature>
<keyword evidence="3 5" id="KW-1133">Transmembrane helix</keyword>
<evidence type="ECO:0000313" key="8">
    <source>
        <dbReference type="WBParaSite" id="TCNE_0001168801-mRNA-1"/>
    </source>
</evidence>
<keyword evidence="7" id="KW-1185">Reference proteome</keyword>
<reference evidence="6 7" key="2">
    <citation type="submission" date="2018-11" db="EMBL/GenBank/DDBJ databases">
        <authorList>
            <consortium name="Pathogen Informatics"/>
        </authorList>
    </citation>
    <scope>NUCLEOTIDE SEQUENCE [LARGE SCALE GENOMIC DNA]</scope>
</reference>
<dbReference type="GO" id="GO:0016020">
    <property type="term" value="C:membrane"/>
    <property type="evidence" value="ECO:0007669"/>
    <property type="project" value="UniProtKB-SubCell"/>
</dbReference>
<dbReference type="InterPro" id="IPR036259">
    <property type="entry name" value="MFS_trans_sf"/>
</dbReference>